<dbReference type="OrthoDB" id="2016337at2759"/>
<reference evidence="2" key="1">
    <citation type="submission" date="2018-05" db="EMBL/GenBank/DDBJ databases">
        <title>Draft genome of Mucuna pruriens seed.</title>
        <authorList>
            <person name="Nnadi N.E."/>
            <person name="Vos R."/>
            <person name="Hasami M.H."/>
            <person name="Devisetty U.K."/>
            <person name="Aguiy J.C."/>
        </authorList>
    </citation>
    <scope>NUCLEOTIDE SEQUENCE [LARGE SCALE GENOMIC DNA]</scope>
    <source>
        <strain evidence="2">JCA_2017</strain>
    </source>
</reference>
<accession>A0A371EAQ7</accession>
<dbReference type="Gene3D" id="3.30.420.10">
    <property type="entry name" value="Ribonuclease H-like superfamily/Ribonuclease H"/>
    <property type="match status" value="1"/>
</dbReference>
<dbReference type="GO" id="GO:0003676">
    <property type="term" value="F:nucleic acid binding"/>
    <property type="evidence" value="ECO:0007669"/>
    <property type="project" value="InterPro"/>
</dbReference>
<dbReference type="InterPro" id="IPR012337">
    <property type="entry name" value="RNaseH-like_sf"/>
</dbReference>
<comment type="caution">
    <text evidence="2">The sequence shown here is derived from an EMBL/GenBank/DDBJ whole genome shotgun (WGS) entry which is preliminary data.</text>
</comment>
<dbReference type="EMBL" id="QJKJ01015099">
    <property type="protein sequence ID" value="RDX63074.1"/>
    <property type="molecule type" value="Genomic_DNA"/>
</dbReference>
<dbReference type="Proteomes" id="UP000257109">
    <property type="component" value="Unassembled WGS sequence"/>
</dbReference>
<dbReference type="GO" id="GO:0015074">
    <property type="term" value="P:DNA integration"/>
    <property type="evidence" value="ECO:0007669"/>
    <property type="project" value="InterPro"/>
</dbReference>
<dbReference type="InterPro" id="IPR001584">
    <property type="entry name" value="Integrase_cat-core"/>
</dbReference>
<dbReference type="STRING" id="157652.A0A371EAQ7"/>
<evidence type="ECO:0000313" key="3">
    <source>
        <dbReference type="Proteomes" id="UP000257109"/>
    </source>
</evidence>
<dbReference type="InterPro" id="IPR036397">
    <property type="entry name" value="RNaseH_sf"/>
</dbReference>
<keyword evidence="3" id="KW-1185">Reference proteome</keyword>
<dbReference type="PROSITE" id="PS50994">
    <property type="entry name" value="INTEGRASE"/>
    <property type="match status" value="1"/>
</dbReference>
<feature type="domain" description="Integrase catalytic" evidence="1">
    <location>
        <begin position="48"/>
        <end position="135"/>
    </location>
</feature>
<proteinExistence type="predicted"/>
<dbReference type="InterPro" id="IPR052160">
    <property type="entry name" value="Gypsy_RT_Integrase-like"/>
</dbReference>
<name>A0A371EAQ7_MUCPR</name>
<evidence type="ECO:0000259" key="1">
    <source>
        <dbReference type="PROSITE" id="PS50994"/>
    </source>
</evidence>
<evidence type="ECO:0000313" key="2">
    <source>
        <dbReference type="EMBL" id="RDX63074.1"/>
    </source>
</evidence>
<dbReference type="SUPFAM" id="SSF53098">
    <property type="entry name" value="Ribonuclease H-like"/>
    <property type="match status" value="1"/>
</dbReference>
<dbReference type="PANTHER" id="PTHR47266">
    <property type="entry name" value="ENDONUCLEASE-RELATED"/>
    <property type="match status" value="1"/>
</dbReference>
<sequence>MLLRCMDEQEAKEIMEEVHERTFDTHTNGHALARKILRAAPSELHNLVSPWPFAMWGLDMIGPIEPKASNRHRFILVAIDYFMKWVEAASYASVTRSAVVKFIKKDILCRYGLPAHIITNNGMNLNNKMMVEQCE</sequence>
<organism evidence="2 3">
    <name type="scientific">Mucuna pruriens</name>
    <name type="common">Velvet bean</name>
    <name type="synonym">Dolichos pruriens</name>
    <dbReference type="NCBI Taxonomy" id="157652"/>
    <lineage>
        <taxon>Eukaryota</taxon>
        <taxon>Viridiplantae</taxon>
        <taxon>Streptophyta</taxon>
        <taxon>Embryophyta</taxon>
        <taxon>Tracheophyta</taxon>
        <taxon>Spermatophyta</taxon>
        <taxon>Magnoliopsida</taxon>
        <taxon>eudicotyledons</taxon>
        <taxon>Gunneridae</taxon>
        <taxon>Pentapetalae</taxon>
        <taxon>rosids</taxon>
        <taxon>fabids</taxon>
        <taxon>Fabales</taxon>
        <taxon>Fabaceae</taxon>
        <taxon>Papilionoideae</taxon>
        <taxon>50 kb inversion clade</taxon>
        <taxon>NPAAA clade</taxon>
        <taxon>indigoferoid/millettioid clade</taxon>
        <taxon>Phaseoleae</taxon>
        <taxon>Mucuna</taxon>
    </lineage>
</organism>
<gene>
    <name evidence="2" type="primary">pol</name>
    <name evidence="2" type="ORF">CR513_58531</name>
</gene>
<feature type="non-terminal residue" evidence="2">
    <location>
        <position position="1"/>
    </location>
</feature>
<protein>
    <submittedName>
        <fullName evidence="2">Pol polyprotein</fullName>
    </submittedName>
</protein>
<dbReference type="AlphaFoldDB" id="A0A371EAQ7"/>